<evidence type="ECO:0000313" key="1">
    <source>
        <dbReference type="EMBL" id="CDG33941.1"/>
    </source>
</evidence>
<protein>
    <submittedName>
        <fullName evidence="1">Uncharacterized protein</fullName>
    </submittedName>
</protein>
<evidence type="ECO:0000313" key="2">
    <source>
        <dbReference type="Proteomes" id="UP000027590"/>
    </source>
</evidence>
<dbReference type="EMBL" id="CBLY010000006">
    <property type="protein sequence ID" value="CDG33941.1"/>
    <property type="molecule type" value="Genomic_DNA"/>
</dbReference>
<name>A0A7U7G6B4_9PROT</name>
<reference evidence="1 2" key="2">
    <citation type="journal article" date="2014" name="PLoS ONE">
        <title>Evolution of mitochondria reconstructed from the energy metabolism of living bacteria.</title>
        <authorList>
            <person name="Degli Esposti M."/>
            <person name="Chouaia B."/>
            <person name="Comandatore F."/>
            <person name="Crotti E."/>
            <person name="Sassera D."/>
            <person name="Lievens P.M."/>
            <person name="Daffonchio D."/>
            <person name="Bandi C."/>
        </authorList>
    </citation>
    <scope>NUCLEOTIDE SEQUENCE [LARGE SCALE GENOMIC DNA]</scope>
    <source>
        <strain evidence="2">AM169</strain>
    </source>
</reference>
<organism evidence="1 2">
    <name type="scientific">Parasaccharibacter apium</name>
    <dbReference type="NCBI Taxonomy" id="1510841"/>
    <lineage>
        <taxon>Bacteria</taxon>
        <taxon>Pseudomonadati</taxon>
        <taxon>Pseudomonadota</taxon>
        <taxon>Alphaproteobacteria</taxon>
        <taxon>Acetobacterales</taxon>
        <taxon>Acetobacteraceae</taxon>
        <taxon>Parasaccharibacter</taxon>
    </lineage>
</organism>
<gene>
    <name evidence="1" type="ORF">SACS_1203</name>
</gene>
<proteinExistence type="predicted"/>
<accession>A0A7U7G6B4</accession>
<reference evidence="1 2" key="1">
    <citation type="journal article" date="2014" name="Genome Biol. Evol.">
        <title>Acetic acid bacteria genomes reveal functional traits for adaptation to life in insect guts.</title>
        <authorList>
            <person name="Chouaia B."/>
            <person name="Gaiarsa S."/>
            <person name="Crotti E."/>
            <person name="Comandatore F."/>
            <person name="Degli Esposti M."/>
            <person name="Ricci I."/>
            <person name="Alma A."/>
            <person name="Favia G."/>
            <person name="Bandi C."/>
            <person name="Daffonchio D."/>
        </authorList>
    </citation>
    <scope>NUCLEOTIDE SEQUENCE [LARGE SCALE GENOMIC DNA]</scope>
    <source>
        <strain evidence="2">AM169</strain>
    </source>
</reference>
<dbReference type="AlphaFoldDB" id="A0A7U7G6B4"/>
<dbReference type="Proteomes" id="UP000027590">
    <property type="component" value="Unassembled WGS sequence"/>
</dbReference>
<comment type="caution">
    <text evidence="1">The sequence shown here is derived from an EMBL/GenBank/DDBJ whole genome shotgun (WGS) entry which is preliminary data.</text>
</comment>
<sequence>MAASPGTGDAAIFVHAMIKMQPIHTVAMMKLDCALSDFNLL</sequence>